<reference evidence="2 3" key="1">
    <citation type="submission" date="2017-09" db="EMBL/GenBank/DDBJ databases">
        <title>Bacterial strain isolated from the female urinary microbiota.</title>
        <authorList>
            <person name="Thomas-White K."/>
            <person name="Kumar N."/>
            <person name="Forster S."/>
            <person name="Putonti C."/>
            <person name="Lawley T."/>
            <person name="Wolfe A.J."/>
        </authorList>
    </citation>
    <scope>NUCLEOTIDE SEQUENCE [LARGE SCALE GENOMIC DNA]</scope>
    <source>
        <strain evidence="2 3">UMB0536</strain>
    </source>
</reference>
<keyword evidence="1" id="KW-0812">Transmembrane</keyword>
<evidence type="ECO:0000256" key="1">
    <source>
        <dbReference type="SAM" id="Phobius"/>
    </source>
</evidence>
<comment type="caution">
    <text evidence="2">The sequence shown here is derived from an EMBL/GenBank/DDBJ whole genome shotgun (WGS) entry which is preliminary data.</text>
</comment>
<evidence type="ECO:0000313" key="2">
    <source>
        <dbReference type="EMBL" id="PMC24255.1"/>
    </source>
</evidence>
<accession>A0A2N6QR44</accession>
<organism evidence="2 3">
    <name type="scientific">Hoylesella buccalis</name>
    <dbReference type="NCBI Taxonomy" id="28127"/>
    <lineage>
        <taxon>Bacteria</taxon>
        <taxon>Pseudomonadati</taxon>
        <taxon>Bacteroidota</taxon>
        <taxon>Bacteroidia</taxon>
        <taxon>Bacteroidales</taxon>
        <taxon>Prevotellaceae</taxon>
        <taxon>Hoylesella</taxon>
    </lineage>
</organism>
<dbReference type="Proteomes" id="UP000235564">
    <property type="component" value="Unassembled WGS sequence"/>
</dbReference>
<keyword evidence="1" id="KW-0472">Membrane</keyword>
<protein>
    <submittedName>
        <fullName evidence="2">Uncharacterized protein</fullName>
    </submittedName>
</protein>
<name>A0A2N6QR44_9BACT</name>
<sequence>MCHARRNKAHAFHSGNVVYIFHTVETFSAIFYIFLTDLLYKKSVLFSGTILFFNNELKANQLIGLFMITNDLFKYKNRV</sequence>
<dbReference type="AlphaFoldDB" id="A0A2N6QR44"/>
<keyword evidence="1" id="KW-1133">Transmembrane helix</keyword>
<proteinExistence type="predicted"/>
<feature type="transmembrane region" description="Helical" evidence="1">
    <location>
        <begin position="17"/>
        <end position="35"/>
    </location>
</feature>
<dbReference type="EMBL" id="PNGJ01000004">
    <property type="protein sequence ID" value="PMC24255.1"/>
    <property type="molecule type" value="Genomic_DNA"/>
</dbReference>
<evidence type="ECO:0000313" key="3">
    <source>
        <dbReference type="Proteomes" id="UP000235564"/>
    </source>
</evidence>
<gene>
    <name evidence="2" type="ORF">CJ231_05910</name>
</gene>